<dbReference type="InterPro" id="IPR036875">
    <property type="entry name" value="Znf_CCHC_sf"/>
</dbReference>
<proteinExistence type="predicted"/>
<gene>
    <name evidence="4" type="ORF">R1sor_017733</name>
</gene>
<dbReference type="AlphaFoldDB" id="A0ABD3I851"/>
<dbReference type="InterPro" id="IPR001878">
    <property type="entry name" value="Znf_CCHC"/>
</dbReference>
<feature type="region of interest" description="Disordered" evidence="2">
    <location>
        <begin position="588"/>
        <end position="697"/>
    </location>
</feature>
<reference evidence="4 5" key="1">
    <citation type="submission" date="2024-09" db="EMBL/GenBank/DDBJ databases">
        <title>Chromosome-scale assembly of Riccia sorocarpa.</title>
        <authorList>
            <person name="Paukszto L."/>
        </authorList>
    </citation>
    <scope>NUCLEOTIDE SEQUENCE [LARGE SCALE GENOMIC DNA]</scope>
    <source>
        <strain evidence="4">LP-2024</strain>
        <tissue evidence="4">Aerial parts of the thallus</tissue>
    </source>
</reference>
<feature type="compositionally biased region" description="Polar residues" evidence="2">
    <location>
        <begin position="730"/>
        <end position="751"/>
    </location>
</feature>
<dbReference type="PANTHER" id="PTHR31286:SF180">
    <property type="entry name" value="OS10G0362600 PROTEIN"/>
    <property type="match status" value="1"/>
</dbReference>
<organism evidence="4 5">
    <name type="scientific">Riccia sorocarpa</name>
    <dbReference type="NCBI Taxonomy" id="122646"/>
    <lineage>
        <taxon>Eukaryota</taxon>
        <taxon>Viridiplantae</taxon>
        <taxon>Streptophyta</taxon>
        <taxon>Embryophyta</taxon>
        <taxon>Marchantiophyta</taxon>
        <taxon>Marchantiopsida</taxon>
        <taxon>Marchantiidae</taxon>
        <taxon>Marchantiales</taxon>
        <taxon>Ricciaceae</taxon>
        <taxon>Riccia</taxon>
    </lineage>
</organism>
<feature type="compositionally biased region" description="Basic and acidic residues" evidence="2">
    <location>
        <begin position="752"/>
        <end position="767"/>
    </location>
</feature>
<feature type="compositionally biased region" description="Basic and acidic residues" evidence="2">
    <location>
        <begin position="275"/>
        <end position="289"/>
    </location>
</feature>
<dbReference type="Gene3D" id="4.10.60.10">
    <property type="entry name" value="Zinc finger, CCHC-type"/>
    <property type="match status" value="1"/>
</dbReference>
<keyword evidence="1" id="KW-0862">Zinc</keyword>
<keyword evidence="1" id="KW-0479">Metal-binding</keyword>
<keyword evidence="5" id="KW-1185">Reference proteome</keyword>
<evidence type="ECO:0000256" key="1">
    <source>
        <dbReference type="PROSITE-ProRule" id="PRU00047"/>
    </source>
</evidence>
<feature type="region of interest" description="Disordered" evidence="2">
    <location>
        <begin position="189"/>
        <end position="332"/>
    </location>
</feature>
<dbReference type="PROSITE" id="PS50158">
    <property type="entry name" value="ZF_CCHC"/>
    <property type="match status" value="1"/>
</dbReference>
<feature type="region of interest" description="Disordered" evidence="2">
    <location>
        <begin position="716"/>
        <end position="781"/>
    </location>
</feature>
<feature type="compositionally biased region" description="Acidic residues" evidence="2">
    <location>
        <begin position="651"/>
        <end position="667"/>
    </location>
</feature>
<dbReference type="Proteomes" id="UP001633002">
    <property type="component" value="Unassembled WGS sequence"/>
</dbReference>
<feature type="compositionally biased region" description="Basic and acidic residues" evidence="2">
    <location>
        <begin position="679"/>
        <end position="697"/>
    </location>
</feature>
<feature type="compositionally biased region" description="Basic and acidic residues" evidence="2">
    <location>
        <begin position="716"/>
        <end position="729"/>
    </location>
</feature>
<evidence type="ECO:0000256" key="2">
    <source>
        <dbReference type="SAM" id="MobiDB-lite"/>
    </source>
</evidence>
<evidence type="ECO:0000259" key="3">
    <source>
        <dbReference type="PROSITE" id="PS50158"/>
    </source>
</evidence>
<feature type="compositionally biased region" description="Polar residues" evidence="2">
    <location>
        <begin position="191"/>
        <end position="204"/>
    </location>
</feature>
<accession>A0ABD3I851</accession>
<feature type="compositionally biased region" description="Polar residues" evidence="2">
    <location>
        <begin position="244"/>
        <end position="257"/>
    </location>
</feature>
<keyword evidence="1" id="KW-0863">Zinc-finger</keyword>
<dbReference type="SMART" id="SM00343">
    <property type="entry name" value="ZnF_C2HC"/>
    <property type="match status" value="1"/>
</dbReference>
<feature type="compositionally biased region" description="Polar residues" evidence="2">
    <location>
        <begin position="74"/>
        <end position="83"/>
    </location>
</feature>
<dbReference type="PANTHER" id="PTHR31286">
    <property type="entry name" value="GLYCINE-RICH CELL WALL STRUCTURAL PROTEIN 1.8-LIKE"/>
    <property type="match status" value="1"/>
</dbReference>
<feature type="compositionally biased region" description="Polar residues" evidence="2">
    <location>
        <begin position="264"/>
        <end position="274"/>
    </location>
</feature>
<feature type="domain" description="CCHC-type" evidence="3">
    <location>
        <begin position="550"/>
        <end position="565"/>
    </location>
</feature>
<feature type="compositionally biased region" description="Basic and acidic residues" evidence="2">
    <location>
        <begin position="593"/>
        <end position="605"/>
    </location>
</feature>
<feature type="region of interest" description="Disordered" evidence="2">
    <location>
        <begin position="31"/>
        <end position="92"/>
    </location>
</feature>
<evidence type="ECO:0000313" key="4">
    <source>
        <dbReference type="EMBL" id="KAL3699711.1"/>
    </source>
</evidence>
<comment type="caution">
    <text evidence="4">The sequence shown here is derived from an EMBL/GenBank/DDBJ whole genome shotgun (WGS) entry which is preliminary data.</text>
</comment>
<feature type="compositionally biased region" description="Low complexity" evidence="2">
    <location>
        <begin position="632"/>
        <end position="642"/>
    </location>
</feature>
<dbReference type="GO" id="GO:0008270">
    <property type="term" value="F:zinc ion binding"/>
    <property type="evidence" value="ECO:0007669"/>
    <property type="project" value="UniProtKB-KW"/>
</dbReference>
<protein>
    <recommendedName>
        <fullName evidence="3">CCHC-type domain-containing protein</fullName>
    </recommendedName>
</protein>
<evidence type="ECO:0000313" key="5">
    <source>
        <dbReference type="Proteomes" id="UP001633002"/>
    </source>
</evidence>
<dbReference type="SUPFAM" id="SSF57756">
    <property type="entry name" value="Retrovirus zinc finger-like domains"/>
    <property type="match status" value="1"/>
</dbReference>
<name>A0ABD3I851_9MARC</name>
<feature type="compositionally biased region" description="Basic and acidic residues" evidence="2">
    <location>
        <begin position="218"/>
        <end position="243"/>
    </location>
</feature>
<dbReference type="InterPro" id="IPR040256">
    <property type="entry name" value="At4g02000-like"/>
</dbReference>
<dbReference type="EMBL" id="JBJQOH010000001">
    <property type="protein sequence ID" value="KAL3699711.1"/>
    <property type="molecule type" value="Genomic_DNA"/>
</dbReference>
<sequence>MWENFQFSSLASNNHFPSLLEAIGRKRDSTRRLSVVSRSTESPGKSKRRCNSAQMASDRPKLGTTTIDVEPGGESSSNPLSQHHSIDSDRSTGVRAINSEAGTQIEELFIPQDPLQQKELLEALNANNEMIRKIIMRQSLEGSPRISPRPNTNVISNPSGEAERISADIHERLDRSPSELGPDKEHLMAAATQQQSDQNSPRRMQQQPPGPPSSSPYDADRTPKPPENHLMQEKNDRTRRSSTDFHTTASVVQQLSTPRAGIHSTASIRGQLETQRPEQKETTEGESKEAAQNGASKEGSQPKARSYAQATNPSAAPVNGIDQDQPPAWSPQKNKDYVKEAMLQMPQPEIRADPSKIRRKVLNEETVERVRKKLQTLESKALVLFTGNSNPLRDTVVKWVQDQFTIKLGVTVNHVKNLGPGHHLIVVGSSQERARIFDQPPKDFNGKYMRLSPWTPDYDARVEKQKRKPVWIDIMYVNPAFEEEGIALLKELGTLLHVAGIDKEKRHKFPHIRGLVLMDRYTEWPEAMVLELEGTEVEFTIDYEDLPEGCFICHQTGHLARTCPQVTTTKEVDPEEFEVAFKEAVAHKAKKDKAREERKQKREAVEQNPSQGEARTGRIIPINKTSLKGVPGASSSRRGAGSNRFGPLAFEPDEDEEYLSQEEEMDEDHNSVRLDSGSEAEREHPKEAGIDHSDSRKLAAEEELRFWEEFDRRKALDLDPTHTGEEEPAKQQTQNGEQGVSKPSNQEGETTVQEHGRETDEDRKEDDAIISQEALRSKFWA</sequence>